<sequence>MLTACADEPVTLESPVLDEADTATCDAFLDALPRRLDGEEKRKVNPAAALGRAWGDPPIIVRCGADVPSSFDQTPACQVVGGVGWFATEDRSGDQVFTAVDHFPIVSVQVPGDESDRTDDVLADLAAPIEGHLEPIDACD</sequence>
<dbReference type="Pfam" id="PF12028">
    <property type="entry name" value="DUF3515"/>
    <property type="match status" value="1"/>
</dbReference>
<dbReference type="AlphaFoldDB" id="A0A930YIZ0"/>
<gene>
    <name evidence="1" type="ORF">ISU10_20770</name>
</gene>
<dbReference type="Proteomes" id="UP000660668">
    <property type="component" value="Unassembled WGS sequence"/>
</dbReference>
<comment type="caution">
    <text evidence="1">The sequence shown here is derived from an EMBL/GenBank/DDBJ whole genome shotgun (WGS) entry which is preliminary data.</text>
</comment>
<dbReference type="InterPro" id="IPR021903">
    <property type="entry name" value="DUF3515"/>
</dbReference>
<protein>
    <submittedName>
        <fullName evidence="1">DUF3515 domain-containing protein</fullName>
    </submittedName>
</protein>
<accession>A0A930YIZ0</accession>
<evidence type="ECO:0000313" key="1">
    <source>
        <dbReference type="EMBL" id="MBF4770216.1"/>
    </source>
</evidence>
<keyword evidence="2" id="KW-1185">Reference proteome</keyword>
<organism evidence="1 2">
    <name type="scientific">Nocardioides agariphilus</name>
    <dbReference type="NCBI Taxonomy" id="433664"/>
    <lineage>
        <taxon>Bacteria</taxon>
        <taxon>Bacillati</taxon>
        <taxon>Actinomycetota</taxon>
        <taxon>Actinomycetes</taxon>
        <taxon>Propionibacteriales</taxon>
        <taxon>Nocardioidaceae</taxon>
        <taxon>Nocardioides</taxon>
    </lineage>
</organism>
<reference evidence="1" key="1">
    <citation type="submission" date="2020-11" db="EMBL/GenBank/DDBJ databases">
        <title>Nocardioides cynanchi sp. nov., isolated from soil of rhizosphere of Cynanchum wilfordii.</title>
        <authorList>
            <person name="Lee J.-S."/>
            <person name="Suh M.K."/>
            <person name="Kim J.-S."/>
        </authorList>
    </citation>
    <scope>NUCLEOTIDE SEQUENCE</scope>
    <source>
        <strain evidence="1">KCTC 19276</strain>
    </source>
</reference>
<name>A0A930YIZ0_9ACTN</name>
<proteinExistence type="predicted"/>
<evidence type="ECO:0000313" key="2">
    <source>
        <dbReference type="Proteomes" id="UP000660668"/>
    </source>
</evidence>
<dbReference type="EMBL" id="JADKPO010000042">
    <property type="protein sequence ID" value="MBF4770216.1"/>
    <property type="molecule type" value="Genomic_DNA"/>
</dbReference>